<feature type="transmembrane region" description="Helical" evidence="2">
    <location>
        <begin position="64"/>
        <end position="87"/>
    </location>
</feature>
<protein>
    <recommendedName>
        <fullName evidence="5">Vacuole membrane protein 1</fullName>
    </recommendedName>
</protein>
<gene>
    <name evidence="3" type="ORF">MNEG_12045</name>
</gene>
<evidence type="ECO:0008006" key="5">
    <source>
        <dbReference type="Google" id="ProtNLM"/>
    </source>
</evidence>
<dbReference type="STRING" id="145388.A0A0D2M3I1"/>
<evidence type="ECO:0000256" key="1">
    <source>
        <dbReference type="SAM" id="MobiDB-lite"/>
    </source>
</evidence>
<keyword evidence="2" id="KW-1133">Transmembrane helix</keyword>
<reference evidence="3 4" key="1">
    <citation type="journal article" date="2013" name="BMC Genomics">
        <title>Reconstruction of the lipid metabolism for the microalga Monoraphidium neglectum from its genome sequence reveals characteristics suitable for biofuel production.</title>
        <authorList>
            <person name="Bogen C."/>
            <person name="Al-Dilaimi A."/>
            <person name="Albersmeier A."/>
            <person name="Wichmann J."/>
            <person name="Grundmann M."/>
            <person name="Rupp O."/>
            <person name="Lauersen K.J."/>
            <person name="Blifernez-Klassen O."/>
            <person name="Kalinowski J."/>
            <person name="Goesmann A."/>
            <person name="Mussgnug J.H."/>
            <person name="Kruse O."/>
        </authorList>
    </citation>
    <scope>NUCLEOTIDE SEQUENCE [LARGE SCALE GENOMIC DNA]</scope>
    <source>
        <strain evidence="3 4">SAG 48.87</strain>
    </source>
</reference>
<proteinExistence type="predicted"/>
<feature type="transmembrane region" description="Helical" evidence="2">
    <location>
        <begin position="425"/>
        <end position="446"/>
    </location>
</feature>
<dbReference type="AlphaFoldDB" id="A0A0D2M3I1"/>
<sequence>MTGPASAEPAPAPASAGSAFTAAPTQQQEQQQQQPREPPITLARAPLRTLYYFAWSVASGLRDAAHFVATHPLTLFMALPLLAYYVTAKALGYAPAHTALMEELFLYATWWIGLGILSSIGLGTGMHSGLLFLFPHMLKLSQQQQQQQQQRQGHEACLSAETCGHVNFDTRGDVWYSSEPFHCGGQAADPGGVSFWQIYSKVWPTAVLWGAGTAIGEVPPYFLSYQAAVAGTRNEMLADVQGNIQAGKGAGLVARIVGAMQLWMMRVIQQHGFVGILLLASWPNAAFDLCGICCGAFKMPFWSFFGATLIGKGFVKVSGQALFFVALFRQASRDALLAAVTSILPRRLPGAKPGAQPPAAALRSLVQSQIARFQARVVASAAEHRSETRWFWTRAGDYLGTHFGSGPAAARAWAAAQVPDTVGEVWGWIIFVLIGVFAVSCINALAQGQKAWVEDERRRREQGQVKSE</sequence>
<evidence type="ECO:0000256" key="2">
    <source>
        <dbReference type="SAM" id="Phobius"/>
    </source>
</evidence>
<accession>A0A0D2M3I1</accession>
<evidence type="ECO:0000313" key="4">
    <source>
        <dbReference type="Proteomes" id="UP000054498"/>
    </source>
</evidence>
<dbReference type="RefSeq" id="XP_013894936.1">
    <property type="nucleotide sequence ID" value="XM_014039482.1"/>
</dbReference>
<dbReference type="GeneID" id="25729368"/>
<dbReference type="OrthoDB" id="2016540at2759"/>
<feature type="region of interest" description="Disordered" evidence="1">
    <location>
        <begin position="1"/>
        <end position="39"/>
    </location>
</feature>
<feature type="transmembrane region" description="Helical" evidence="2">
    <location>
        <begin position="107"/>
        <end position="134"/>
    </location>
</feature>
<evidence type="ECO:0000313" key="3">
    <source>
        <dbReference type="EMBL" id="KIY95916.1"/>
    </source>
</evidence>
<dbReference type="EMBL" id="KK103250">
    <property type="protein sequence ID" value="KIY95916.1"/>
    <property type="molecule type" value="Genomic_DNA"/>
</dbReference>
<organism evidence="3 4">
    <name type="scientific">Monoraphidium neglectum</name>
    <dbReference type="NCBI Taxonomy" id="145388"/>
    <lineage>
        <taxon>Eukaryota</taxon>
        <taxon>Viridiplantae</taxon>
        <taxon>Chlorophyta</taxon>
        <taxon>core chlorophytes</taxon>
        <taxon>Chlorophyceae</taxon>
        <taxon>CS clade</taxon>
        <taxon>Sphaeropleales</taxon>
        <taxon>Selenastraceae</taxon>
        <taxon>Monoraphidium</taxon>
    </lineage>
</organism>
<keyword evidence="2" id="KW-0812">Transmembrane</keyword>
<dbReference type="Proteomes" id="UP000054498">
    <property type="component" value="Unassembled WGS sequence"/>
</dbReference>
<keyword evidence="2" id="KW-0472">Membrane</keyword>
<feature type="compositionally biased region" description="Low complexity" evidence="1">
    <location>
        <begin position="1"/>
        <end position="34"/>
    </location>
</feature>
<dbReference type="KEGG" id="mng:MNEG_12045"/>
<name>A0A0D2M3I1_9CHLO</name>
<keyword evidence="4" id="KW-1185">Reference proteome</keyword>